<sequence length="113" mass="12411">MSNPSSPEQPTSPTAPQVMPTRARSGYGLVATAILCAGIGGGLLSWHPWDKVDIPKVPTKNPQHITIQKVGYQSDPSTDDDKRRPVYCMTNETGAMYCMVMPDRYTGIQEDEQ</sequence>
<reference evidence="3 4" key="1">
    <citation type="submission" date="2020-01" db="EMBL/GenBank/DDBJ databases">
        <title>Insect and environment-associated Actinomycetes.</title>
        <authorList>
            <person name="Currrie C."/>
            <person name="Chevrette M."/>
            <person name="Carlson C."/>
            <person name="Stubbendieck R."/>
            <person name="Wendt-Pienkowski E."/>
        </authorList>
    </citation>
    <scope>NUCLEOTIDE SEQUENCE [LARGE SCALE GENOMIC DNA]</scope>
    <source>
        <strain evidence="3 4">SID7739</strain>
    </source>
</reference>
<keyword evidence="2" id="KW-1133">Transmembrane helix</keyword>
<dbReference type="AlphaFoldDB" id="A0A6G3TCT2"/>
<feature type="compositionally biased region" description="Polar residues" evidence="1">
    <location>
        <begin position="1"/>
        <end position="15"/>
    </location>
</feature>
<feature type="region of interest" description="Disordered" evidence="1">
    <location>
        <begin position="1"/>
        <end position="20"/>
    </location>
</feature>
<name>A0A6G3TCT2_9ACTN</name>
<keyword evidence="2" id="KW-0812">Transmembrane</keyword>
<keyword evidence="2" id="KW-0472">Membrane</keyword>
<proteinExistence type="predicted"/>
<dbReference type="Proteomes" id="UP000475666">
    <property type="component" value="Unassembled WGS sequence"/>
</dbReference>
<evidence type="ECO:0000313" key="3">
    <source>
        <dbReference type="EMBL" id="NEC33831.1"/>
    </source>
</evidence>
<gene>
    <name evidence="3" type="ORF">G3I66_11665</name>
</gene>
<dbReference type="EMBL" id="JAAGMQ010000344">
    <property type="protein sequence ID" value="NEC33831.1"/>
    <property type="molecule type" value="Genomic_DNA"/>
</dbReference>
<evidence type="ECO:0000256" key="2">
    <source>
        <dbReference type="SAM" id="Phobius"/>
    </source>
</evidence>
<protein>
    <submittedName>
        <fullName evidence="3">Uncharacterized protein</fullName>
    </submittedName>
</protein>
<feature type="transmembrane region" description="Helical" evidence="2">
    <location>
        <begin position="26"/>
        <end position="46"/>
    </location>
</feature>
<evidence type="ECO:0000313" key="4">
    <source>
        <dbReference type="Proteomes" id="UP000475666"/>
    </source>
</evidence>
<evidence type="ECO:0000256" key="1">
    <source>
        <dbReference type="SAM" id="MobiDB-lite"/>
    </source>
</evidence>
<comment type="caution">
    <text evidence="3">The sequence shown here is derived from an EMBL/GenBank/DDBJ whole genome shotgun (WGS) entry which is preliminary data.</text>
</comment>
<organism evidence="3 4">
    <name type="scientific">Streptomyces rubrogriseus</name>
    <dbReference type="NCBI Taxonomy" id="194673"/>
    <lineage>
        <taxon>Bacteria</taxon>
        <taxon>Bacillati</taxon>
        <taxon>Actinomycetota</taxon>
        <taxon>Actinomycetes</taxon>
        <taxon>Kitasatosporales</taxon>
        <taxon>Streptomycetaceae</taxon>
        <taxon>Streptomyces</taxon>
        <taxon>Streptomyces violaceoruber group</taxon>
    </lineage>
</organism>
<dbReference type="RefSeq" id="WP_164273390.1">
    <property type="nucleotide sequence ID" value="NZ_JAAGMQ010000344.1"/>
</dbReference>
<accession>A0A6G3TCT2</accession>